<reference evidence="4" key="1">
    <citation type="submission" date="2013-08" db="EMBL/GenBank/DDBJ databases">
        <authorList>
            <person name="Mendez C."/>
            <person name="Richter M."/>
            <person name="Ferrer M."/>
            <person name="Sanchez J."/>
        </authorList>
    </citation>
    <scope>NUCLEOTIDE SEQUENCE</scope>
</reference>
<dbReference type="InterPro" id="IPR052161">
    <property type="entry name" value="Mycobact_Acyl-CoA_DH"/>
</dbReference>
<sequence length="163" mass="17096">NGGWAVALTTLMNERAAIGGGGTGGGSSGGADLSRLVALAQHLGVAGDPLIRQEIADTWINLRVARYNNERALAKIRSGQPPGPELSIAKLTLTENLRRTAELAAHILGPRITADSGEWGTFAWSKFLLGAPGMRVAGGTDEVMRNILGERVLGLPKEPPEPQ</sequence>
<comment type="caution">
    <text evidence="4">The sequence shown here is derived from an EMBL/GenBank/DDBJ whole genome shotgun (WGS) entry which is preliminary data.</text>
</comment>
<dbReference type="EMBL" id="AUZZ01004368">
    <property type="protein sequence ID" value="EQD53909.1"/>
    <property type="molecule type" value="Genomic_DNA"/>
</dbReference>
<dbReference type="GO" id="GO:0005886">
    <property type="term" value="C:plasma membrane"/>
    <property type="evidence" value="ECO:0007669"/>
    <property type="project" value="TreeGrafter"/>
</dbReference>
<evidence type="ECO:0000256" key="2">
    <source>
        <dbReference type="ARBA" id="ARBA00023002"/>
    </source>
</evidence>
<feature type="non-terminal residue" evidence="4">
    <location>
        <position position="1"/>
    </location>
</feature>
<dbReference type="InterPro" id="IPR036250">
    <property type="entry name" value="AcylCo_DH-like_C"/>
</dbReference>
<dbReference type="AlphaFoldDB" id="T1BKT1"/>
<gene>
    <name evidence="4" type="ORF">B2A_06204</name>
</gene>
<accession>T1BKT1</accession>
<dbReference type="InterPro" id="IPR009075">
    <property type="entry name" value="AcylCo_DH/oxidase_C"/>
</dbReference>
<dbReference type="Gene3D" id="1.20.140.10">
    <property type="entry name" value="Butyryl-CoA Dehydrogenase, subunit A, domain 3"/>
    <property type="match status" value="1"/>
</dbReference>
<name>T1BKT1_9ZZZZ</name>
<keyword evidence="2" id="KW-0560">Oxidoreductase</keyword>
<evidence type="ECO:0000256" key="1">
    <source>
        <dbReference type="ARBA" id="ARBA00022630"/>
    </source>
</evidence>
<dbReference type="PANTHER" id="PTHR43292:SF4">
    <property type="entry name" value="ACYL-COA DEHYDROGENASE FADE34"/>
    <property type="match status" value="1"/>
</dbReference>
<dbReference type="PANTHER" id="PTHR43292">
    <property type="entry name" value="ACYL-COA DEHYDROGENASE"/>
    <property type="match status" value="1"/>
</dbReference>
<protein>
    <submittedName>
        <fullName evidence="4">Acyl-CoA dehydrogenase</fullName>
    </submittedName>
</protein>
<dbReference type="SUPFAM" id="SSF47203">
    <property type="entry name" value="Acyl-CoA dehydrogenase C-terminal domain-like"/>
    <property type="match status" value="1"/>
</dbReference>
<dbReference type="Pfam" id="PF00441">
    <property type="entry name" value="Acyl-CoA_dh_1"/>
    <property type="match status" value="1"/>
</dbReference>
<dbReference type="GO" id="GO:0016627">
    <property type="term" value="F:oxidoreductase activity, acting on the CH-CH group of donors"/>
    <property type="evidence" value="ECO:0007669"/>
    <property type="project" value="InterPro"/>
</dbReference>
<organism evidence="4">
    <name type="scientific">mine drainage metagenome</name>
    <dbReference type="NCBI Taxonomy" id="410659"/>
    <lineage>
        <taxon>unclassified sequences</taxon>
        <taxon>metagenomes</taxon>
        <taxon>ecological metagenomes</taxon>
    </lineage>
</organism>
<reference evidence="4" key="2">
    <citation type="journal article" date="2014" name="ISME J.">
        <title>Microbial stratification in low pH oxic and suboxic macroscopic growths along an acid mine drainage.</title>
        <authorList>
            <person name="Mendez-Garcia C."/>
            <person name="Mesa V."/>
            <person name="Sprenger R.R."/>
            <person name="Richter M."/>
            <person name="Diez M.S."/>
            <person name="Solano J."/>
            <person name="Bargiela R."/>
            <person name="Golyshina O.V."/>
            <person name="Manteca A."/>
            <person name="Ramos J.L."/>
            <person name="Gallego J.R."/>
            <person name="Llorente I."/>
            <person name="Martins Dos Santos V.A."/>
            <person name="Jensen O.N."/>
            <person name="Pelaez A.I."/>
            <person name="Sanchez J."/>
            <person name="Ferrer M."/>
        </authorList>
    </citation>
    <scope>NUCLEOTIDE SEQUENCE</scope>
</reference>
<evidence type="ECO:0000259" key="3">
    <source>
        <dbReference type="Pfam" id="PF00441"/>
    </source>
</evidence>
<keyword evidence="1" id="KW-0285">Flavoprotein</keyword>
<evidence type="ECO:0000313" key="4">
    <source>
        <dbReference type="EMBL" id="EQD53909.1"/>
    </source>
</evidence>
<feature type="domain" description="Acyl-CoA dehydrogenase/oxidase C-terminal" evidence="3">
    <location>
        <begin position="1"/>
        <end position="153"/>
    </location>
</feature>
<proteinExistence type="predicted"/>